<evidence type="ECO:0000313" key="4">
    <source>
        <dbReference type="Proteomes" id="UP001597492"/>
    </source>
</evidence>
<sequence length="256" mass="28904">MTGHRDDLGRRIAAEGILLAGGGAAILLQLAHPLVARGVAGYSDFTNAPLRRLEGTLNYVTAVVHGDDDDRRALRRIVNRRHARVPGAFDPEAQLWVAATLLRSAESSYARAFGRLTLAEREALRATFETIGTELQMPPGAWPASVAEFDAWWAARIAESHVSDNAKKVFAELCRPASAPRWLRVVLPIVWRVALAQLPARLRREFAPNWRRRDRFIAELFWVIVVPGYRMLPWHVRSWPMRRQLRALQRMIATAP</sequence>
<organism evidence="3 4">
    <name type="scientific">Gulosibacter faecalis</name>
    <dbReference type="NCBI Taxonomy" id="272240"/>
    <lineage>
        <taxon>Bacteria</taxon>
        <taxon>Bacillati</taxon>
        <taxon>Actinomycetota</taxon>
        <taxon>Actinomycetes</taxon>
        <taxon>Micrococcales</taxon>
        <taxon>Microbacteriaceae</taxon>
        <taxon>Gulosibacter</taxon>
    </lineage>
</organism>
<keyword evidence="1" id="KW-1133">Transmembrane helix</keyword>
<dbReference type="GO" id="GO:0016491">
    <property type="term" value="F:oxidoreductase activity"/>
    <property type="evidence" value="ECO:0007669"/>
    <property type="project" value="UniProtKB-KW"/>
</dbReference>
<proteinExistence type="predicted"/>
<dbReference type="PANTHER" id="PTHR36151">
    <property type="entry name" value="BLR2777 PROTEIN"/>
    <property type="match status" value="1"/>
</dbReference>
<feature type="domain" description="ER-bound oxygenase mpaB/mpaB'/Rubber oxygenase catalytic" evidence="2">
    <location>
        <begin position="10"/>
        <end position="222"/>
    </location>
</feature>
<dbReference type="EMBL" id="JBHUNE010000006">
    <property type="protein sequence ID" value="MFD2758145.1"/>
    <property type="molecule type" value="Genomic_DNA"/>
</dbReference>
<feature type="transmembrane region" description="Helical" evidence="1">
    <location>
        <begin position="12"/>
        <end position="31"/>
    </location>
</feature>
<accession>A0ABW5UXK8</accession>
<gene>
    <name evidence="3" type="ORF">ACFSW7_07115</name>
</gene>
<name>A0ABW5UXK8_9MICO</name>
<dbReference type="PANTHER" id="PTHR36151:SF3">
    <property type="entry name" value="ER-BOUND OXYGENASE MPAB_MPAB'_RUBBER OXYGENASE CATALYTIC DOMAIN-CONTAINING PROTEIN"/>
    <property type="match status" value="1"/>
</dbReference>
<keyword evidence="4" id="KW-1185">Reference proteome</keyword>
<comment type="caution">
    <text evidence="3">The sequence shown here is derived from an EMBL/GenBank/DDBJ whole genome shotgun (WGS) entry which is preliminary data.</text>
</comment>
<dbReference type="InterPro" id="IPR018713">
    <property type="entry name" value="MPAB/Lcp_cat_dom"/>
</dbReference>
<evidence type="ECO:0000256" key="1">
    <source>
        <dbReference type="SAM" id="Phobius"/>
    </source>
</evidence>
<dbReference type="Proteomes" id="UP001597492">
    <property type="component" value="Unassembled WGS sequence"/>
</dbReference>
<reference evidence="4" key="1">
    <citation type="journal article" date="2019" name="Int. J. Syst. Evol. Microbiol.">
        <title>The Global Catalogue of Microorganisms (GCM) 10K type strain sequencing project: providing services to taxonomists for standard genome sequencing and annotation.</title>
        <authorList>
            <consortium name="The Broad Institute Genomics Platform"/>
            <consortium name="The Broad Institute Genome Sequencing Center for Infectious Disease"/>
            <person name="Wu L."/>
            <person name="Ma J."/>
        </authorList>
    </citation>
    <scope>NUCLEOTIDE SEQUENCE [LARGE SCALE GENOMIC DNA]</scope>
    <source>
        <strain evidence="4">TISTR 1514</strain>
    </source>
</reference>
<keyword evidence="3" id="KW-0560">Oxidoreductase</keyword>
<dbReference type="EC" id="1.-.-.-" evidence="3"/>
<protein>
    <submittedName>
        <fullName evidence="3">Oxygenase MpaB family protein</fullName>
        <ecNumber evidence="3">1.-.-.-</ecNumber>
    </submittedName>
</protein>
<keyword evidence="1" id="KW-0812">Transmembrane</keyword>
<keyword evidence="1" id="KW-0472">Membrane</keyword>
<evidence type="ECO:0000259" key="2">
    <source>
        <dbReference type="Pfam" id="PF09995"/>
    </source>
</evidence>
<evidence type="ECO:0000313" key="3">
    <source>
        <dbReference type="EMBL" id="MFD2758145.1"/>
    </source>
</evidence>
<dbReference type="Pfam" id="PF09995">
    <property type="entry name" value="MPAB_Lcp_cat"/>
    <property type="match status" value="1"/>
</dbReference>
<dbReference type="RefSeq" id="WP_019618597.1">
    <property type="nucleotide sequence ID" value="NZ_JBHUNE010000006.1"/>
</dbReference>